<proteinExistence type="predicted"/>
<keyword evidence="3" id="KW-1185">Reference proteome</keyword>
<dbReference type="EMBL" id="VUMT01000003">
    <property type="protein sequence ID" value="MSS62893.1"/>
    <property type="molecule type" value="Genomic_DNA"/>
</dbReference>
<dbReference type="InterPro" id="IPR001455">
    <property type="entry name" value="TusA-like"/>
</dbReference>
<dbReference type="Pfam" id="PF02635">
    <property type="entry name" value="DsrE"/>
    <property type="match status" value="1"/>
</dbReference>
<gene>
    <name evidence="2" type="primary">yedF</name>
    <name evidence="2" type="ORF">FYJ58_03250</name>
</gene>
<organism evidence="2 3">
    <name type="scientific">Velocimicrobium porci</name>
    <dbReference type="NCBI Taxonomy" id="2606634"/>
    <lineage>
        <taxon>Bacteria</taxon>
        <taxon>Bacillati</taxon>
        <taxon>Bacillota</taxon>
        <taxon>Clostridia</taxon>
        <taxon>Lachnospirales</taxon>
        <taxon>Lachnospiraceae</taxon>
        <taxon>Velocimicrobium</taxon>
    </lineage>
</organism>
<name>A0A6L5XY68_9FIRM</name>
<dbReference type="NCBIfam" id="TIGR03527">
    <property type="entry name" value="selenium_YedF"/>
    <property type="match status" value="1"/>
</dbReference>
<sequence length="203" mass="22502">MRVVVDAVGKSCPIPVVMTKKAIDKGAEELLIKVDNQIAVENLKKLADSTGFLTEVHKKKEIYEVIFSKDCESCKQILDEISSPQKPNLEGMQDYVVFIGKEWVGDGDHELGKNLMRMYIYTLTEAEQLPSAVLFMNGGVKLPVEDEQVVEHLKKLSDMGVDILVCGTCLNFYGIAEQLKIGTVSNMYDIAGRMTKAGKVITI</sequence>
<evidence type="ECO:0000313" key="3">
    <source>
        <dbReference type="Proteomes" id="UP000482209"/>
    </source>
</evidence>
<evidence type="ECO:0000313" key="2">
    <source>
        <dbReference type="EMBL" id="MSS62893.1"/>
    </source>
</evidence>
<comment type="caution">
    <text evidence="2">The sequence shown here is derived from an EMBL/GenBank/DDBJ whole genome shotgun (WGS) entry which is preliminary data.</text>
</comment>
<dbReference type="InterPro" id="IPR036868">
    <property type="entry name" value="TusA-like_sf"/>
</dbReference>
<evidence type="ECO:0000259" key="1">
    <source>
        <dbReference type="Pfam" id="PF01206"/>
    </source>
</evidence>
<dbReference type="Pfam" id="PF01206">
    <property type="entry name" value="TusA"/>
    <property type="match status" value="1"/>
</dbReference>
<dbReference type="SUPFAM" id="SSF75169">
    <property type="entry name" value="DsrEFH-like"/>
    <property type="match status" value="1"/>
</dbReference>
<dbReference type="Gene3D" id="3.40.1260.10">
    <property type="entry name" value="DsrEFH-like"/>
    <property type="match status" value="1"/>
</dbReference>
<dbReference type="RefSeq" id="WP_154517151.1">
    <property type="nucleotide sequence ID" value="NZ_VUMT01000003.1"/>
</dbReference>
<protein>
    <submittedName>
        <fullName evidence="2">Sulfurtransferase-like selenium metabolism protein YedF</fullName>
    </submittedName>
</protein>
<dbReference type="InterPro" id="IPR003787">
    <property type="entry name" value="Sulphur_relay_DsrE/F-like"/>
</dbReference>
<dbReference type="Gene3D" id="3.30.110.40">
    <property type="entry name" value="TusA-like domain"/>
    <property type="match status" value="1"/>
</dbReference>
<dbReference type="InterPro" id="IPR027396">
    <property type="entry name" value="DsrEFH-like"/>
</dbReference>
<accession>A0A6L5XY68</accession>
<keyword evidence="2" id="KW-0808">Transferase</keyword>
<dbReference type="Proteomes" id="UP000482209">
    <property type="component" value="Unassembled WGS sequence"/>
</dbReference>
<dbReference type="AlphaFoldDB" id="A0A6L5XY68"/>
<dbReference type="SUPFAM" id="SSF64307">
    <property type="entry name" value="SirA-like"/>
    <property type="match status" value="1"/>
</dbReference>
<reference evidence="2 3" key="1">
    <citation type="submission" date="2019-08" db="EMBL/GenBank/DDBJ databases">
        <title>In-depth cultivation of the pig gut microbiome towards novel bacterial diversity and tailored functional studies.</title>
        <authorList>
            <person name="Wylensek D."/>
            <person name="Hitch T.C.A."/>
            <person name="Clavel T."/>
        </authorList>
    </citation>
    <scope>NUCLEOTIDE SEQUENCE [LARGE SCALE GENOMIC DNA]</scope>
    <source>
        <strain evidence="2 3">WCA-693-APC-MOT-I</strain>
    </source>
</reference>
<feature type="domain" description="UPF0033" evidence="1">
    <location>
        <begin position="4"/>
        <end position="68"/>
    </location>
</feature>
<dbReference type="GO" id="GO:0016740">
    <property type="term" value="F:transferase activity"/>
    <property type="evidence" value="ECO:0007669"/>
    <property type="project" value="UniProtKB-KW"/>
</dbReference>
<dbReference type="InterPro" id="IPR019870">
    <property type="entry name" value="Se_metab_YedF"/>
</dbReference>